<feature type="compositionally biased region" description="Polar residues" evidence="1">
    <location>
        <begin position="14"/>
        <end position="26"/>
    </location>
</feature>
<evidence type="ECO:0000313" key="3">
    <source>
        <dbReference type="Proteomes" id="UP000266723"/>
    </source>
</evidence>
<proteinExistence type="predicted"/>
<organism evidence="2 3">
    <name type="scientific">Brassica cretica</name>
    <name type="common">Mustard</name>
    <dbReference type="NCBI Taxonomy" id="69181"/>
    <lineage>
        <taxon>Eukaryota</taxon>
        <taxon>Viridiplantae</taxon>
        <taxon>Streptophyta</taxon>
        <taxon>Embryophyta</taxon>
        <taxon>Tracheophyta</taxon>
        <taxon>Spermatophyta</taxon>
        <taxon>Magnoliopsida</taxon>
        <taxon>eudicotyledons</taxon>
        <taxon>Gunneridae</taxon>
        <taxon>Pentapetalae</taxon>
        <taxon>rosids</taxon>
        <taxon>malvids</taxon>
        <taxon>Brassicales</taxon>
        <taxon>Brassicaceae</taxon>
        <taxon>Brassiceae</taxon>
        <taxon>Brassica</taxon>
    </lineage>
</organism>
<comment type="caution">
    <text evidence="2">The sequence shown here is derived from an EMBL/GenBank/DDBJ whole genome shotgun (WGS) entry which is preliminary data.</text>
</comment>
<dbReference type="EMBL" id="QGKV02000297">
    <property type="protein sequence ID" value="KAF3608592.1"/>
    <property type="molecule type" value="Genomic_DNA"/>
</dbReference>
<accession>A0ABQ7EY74</accession>
<keyword evidence="3" id="KW-1185">Reference proteome</keyword>
<protein>
    <recommendedName>
        <fullName evidence="4">EF-hand domain-containing protein</fullName>
    </recommendedName>
</protein>
<evidence type="ECO:0000256" key="1">
    <source>
        <dbReference type="SAM" id="MobiDB-lite"/>
    </source>
</evidence>
<evidence type="ECO:0008006" key="4">
    <source>
        <dbReference type="Google" id="ProtNLM"/>
    </source>
</evidence>
<feature type="compositionally biased region" description="Low complexity" evidence="1">
    <location>
        <begin position="1"/>
        <end position="13"/>
    </location>
</feature>
<name>A0ABQ7EY74_BRACR</name>
<sequence length="96" mass="10388">MTSTPTNVTTSTSIDGTTSESIAHTIPSSIDGDSCFRIRPLEIPESSSCPQDIADSAQKSIDISSCDPTSDGDRKITMEDFLELEEFLELEDGEKL</sequence>
<dbReference type="Proteomes" id="UP000266723">
    <property type="component" value="Unassembled WGS sequence"/>
</dbReference>
<feature type="region of interest" description="Disordered" evidence="1">
    <location>
        <begin position="1"/>
        <end position="26"/>
    </location>
</feature>
<reference evidence="2 3" key="1">
    <citation type="journal article" date="2020" name="BMC Genomics">
        <title>Intraspecific diversification of the crop wild relative Brassica cretica Lam. using demographic model selection.</title>
        <authorList>
            <person name="Kioukis A."/>
            <person name="Michalopoulou V.A."/>
            <person name="Briers L."/>
            <person name="Pirintsos S."/>
            <person name="Studholme D.J."/>
            <person name="Pavlidis P."/>
            <person name="Sarris P.F."/>
        </authorList>
    </citation>
    <scope>NUCLEOTIDE SEQUENCE [LARGE SCALE GENOMIC DNA]</scope>
    <source>
        <strain evidence="3">cv. PFS-1207/04</strain>
    </source>
</reference>
<evidence type="ECO:0000313" key="2">
    <source>
        <dbReference type="EMBL" id="KAF3608592.1"/>
    </source>
</evidence>
<gene>
    <name evidence="2" type="ORF">DY000_02048864</name>
</gene>